<keyword evidence="3" id="KW-0808">Transferase</keyword>
<evidence type="ECO:0000259" key="2">
    <source>
        <dbReference type="Pfam" id="PF11883"/>
    </source>
</evidence>
<comment type="caution">
    <text evidence="3">The sequence shown here is derived from an EMBL/GenBank/DDBJ whole genome shotgun (WGS) entry which is preliminary data.</text>
</comment>
<dbReference type="Pfam" id="PF11883">
    <property type="entry name" value="DUF3403"/>
    <property type="match status" value="1"/>
</dbReference>
<feature type="non-terminal residue" evidence="3">
    <location>
        <position position="1"/>
    </location>
</feature>
<feature type="compositionally biased region" description="Polar residues" evidence="1">
    <location>
        <begin position="42"/>
        <end position="64"/>
    </location>
</feature>
<reference evidence="3 4" key="2">
    <citation type="journal article" date="2017" name="Front. Plant Sci.">
        <title>Gene Classification and Mining of Molecular Markers Useful in Red Clover (Trifolium pratense) Breeding.</title>
        <authorList>
            <person name="Istvanek J."/>
            <person name="Dluhosova J."/>
            <person name="Dluhos P."/>
            <person name="Patkova L."/>
            <person name="Nedelnik J."/>
            <person name="Repkova J."/>
        </authorList>
    </citation>
    <scope>NUCLEOTIDE SEQUENCE [LARGE SCALE GENOMIC DNA]</scope>
    <source>
        <strain evidence="4">cv. Tatra</strain>
        <tissue evidence="3">Young leaves</tissue>
    </source>
</reference>
<dbReference type="EMBL" id="ASHM01034621">
    <property type="protein sequence ID" value="PNX78731.1"/>
    <property type="molecule type" value="Genomic_DNA"/>
</dbReference>
<sequence length="64" mass="7132">EIAKERPTMATVVSMLNSEIVKFPRPCQPAFIQRQTEHKGESSTQQSRDSNSTNGVTITNLQGR</sequence>
<evidence type="ECO:0000256" key="1">
    <source>
        <dbReference type="SAM" id="MobiDB-lite"/>
    </source>
</evidence>
<keyword evidence="3" id="KW-0675">Receptor</keyword>
<accession>A0A2K3LJL1</accession>
<feature type="domain" description="S-locus receptor kinase C-terminal" evidence="2">
    <location>
        <begin position="18"/>
        <end position="64"/>
    </location>
</feature>
<feature type="region of interest" description="Disordered" evidence="1">
    <location>
        <begin position="29"/>
        <end position="64"/>
    </location>
</feature>
<proteinExistence type="predicted"/>
<evidence type="ECO:0000313" key="4">
    <source>
        <dbReference type="Proteomes" id="UP000236291"/>
    </source>
</evidence>
<dbReference type="AlphaFoldDB" id="A0A2K3LJL1"/>
<protein>
    <submittedName>
        <fullName evidence="3">Cysteine-rich receptor-like protein kinase</fullName>
    </submittedName>
</protein>
<evidence type="ECO:0000313" key="3">
    <source>
        <dbReference type="EMBL" id="PNX78731.1"/>
    </source>
</evidence>
<dbReference type="InterPro" id="IPR021820">
    <property type="entry name" value="S-locus_recpt_kinase_C"/>
</dbReference>
<reference evidence="3 4" key="1">
    <citation type="journal article" date="2014" name="Am. J. Bot.">
        <title>Genome assembly and annotation for red clover (Trifolium pratense; Fabaceae).</title>
        <authorList>
            <person name="Istvanek J."/>
            <person name="Jaros M."/>
            <person name="Krenek A."/>
            <person name="Repkova J."/>
        </authorList>
    </citation>
    <scope>NUCLEOTIDE SEQUENCE [LARGE SCALE GENOMIC DNA]</scope>
    <source>
        <strain evidence="4">cv. Tatra</strain>
        <tissue evidence="3">Young leaves</tissue>
    </source>
</reference>
<gene>
    <name evidence="3" type="ORF">L195_g034709</name>
</gene>
<name>A0A2K3LJL1_TRIPR</name>
<dbReference type="GO" id="GO:0004674">
    <property type="term" value="F:protein serine/threonine kinase activity"/>
    <property type="evidence" value="ECO:0007669"/>
    <property type="project" value="InterPro"/>
</dbReference>
<organism evidence="3 4">
    <name type="scientific">Trifolium pratense</name>
    <name type="common">Red clover</name>
    <dbReference type="NCBI Taxonomy" id="57577"/>
    <lineage>
        <taxon>Eukaryota</taxon>
        <taxon>Viridiplantae</taxon>
        <taxon>Streptophyta</taxon>
        <taxon>Embryophyta</taxon>
        <taxon>Tracheophyta</taxon>
        <taxon>Spermatophyta</taxon>
        <taxon>Magnoliopsida</taxon>
        <taxon>eudicotyledons</taxon>
        <taxon>Gunneridae</taxon>
        <taxon>Pentapetalae</taxon>
        <taxon>rosids</taxon>
        <taxon>fabids</taxon>
        <taxon>Fabales</taxon>
        <taxon>Fabaceae</taxon>
        <taxon>Papilionoideae</taxon>
        <taxon>50 kb inversion clade</taxon>
        <taxon>NPAAA clade</taxon>
        <taxon>Hologalegina</taxon>
        <taxon>IRL clade</taxon>
        <taxon>Trifolieae</taxon>
        <taxon>Trifolium</taxon>
    </lineage>
</organism>
<keyword evidence="3" id="KW-0418">Kinase</keyword>
<dbReference type="Proteomes" id="UP000236291">
    <property type="component" value="Unassembled WGS sequence"/>
</dbReference>